<dbReference type="InterPro" id="IPR036322">
    <property type="entry name" value="WD40_repeat_dom_sf"/>
</dbReference>
<reference evidence="4" key="2">
    <citation type="submission" date="2020-11" db="EMBL/GenBank/DDBJ databases">
        <authorList>
            <consortium name="DOE Joint Genome Institute"/>
            <person name="Kuo A."/>
            <person name="Miyauchi S."/>
            <person name="Kiss E."/>
            <person name="Drula E."/>
            <person name="Kohler A."/>
            <person name="Sanchez-Garcia M."/>
            <person name="Andreopoulos B."/>
            <person name="Barry K.W."/>
            <person name="Bonito G."/>
            <person name="Buee M."/>
            <person name="Carver A."/>
            <person name="Chen C."/>
            <person name="Cichocki N."/>
            <person name="Clum A."/>
            <person name="Culley D."/>
            <person name="Crous P.W."/>
            <person name="Fauchery L."/>
            <person name="Girlanda M."/>
            <person name="Hayes R."/>
            <person name="Keri Z."/>
            <person name="Labutti K."/>
            <person name="Lipzen A."/>
            <person name="Lombard V."/>
            <person name="Magnuson J."/>
            <person name="Maillard F."/>
            <person name="Morin E."/>
            <person name="Murat C."/>
            <person name="Nolan M."/>
            <person name="Ohm R."/>
            <person name="Pangilinan J."/>
            <person name="Pereira M."/>
            <person name="Perotto S."/>
            <person name="Peter M."/>
            <person name="Riley R."/>
            <person name="Sitrit Y."/>
            <person name="Stielow B."/>
            <person name="Szollosi G."/>
            <person name="Zifcakova L."/>
            <person name="Stursova M."/>
            <person name="Spatafora J.W."/>
            <person name="Tedersoo L."/>
            <person name="Vaario L.-M."/>
            <person name="Yamada A."/>
            <person name="Yan M."/>
            <person name="Wang P."/>
            <person name="Xu J."/>
            <person name="Bruns T."/>
            <person name="Baldrian P."/>
            <person name="Vilgalys R."/>
            <person name="Henrissat B."/>
            <person name="Grigoriev I.V."/>
            <person name="Hibbett D."/>
            <person name="Nagy L.G."/>
            <person name="Martin F.M."/>
        </authorList>
    </citation>
    <scope>NUCLEOTIDE SEQUENCE</scope>
    <source>
        <strain evidence="4">UH-Tt-Lm1</strain>
    </source>
</reference>
<dbReference type="SUPFAM" id="SSF50978">
    <property type="entry name" value="WD40 repeat-like"/>
    <property type="match status" value="1"/>
</dbReference>
<proteinExistence type="predicted"/>
<evidence type="ECO:0000313" key="5">
    <source>
        <dbReference type="Proteomes" id="UP000736335"/>
    </source>
</evidence>
<accession>A0A9P6L5A1</accession>
<dbReference type="Proteomes" id="UP000736335">
    <property type="component" value="Unassembled WGS sequence"/>
</dbReference>
<comment type="caution">
    <text evidence="4">The sequence shown here is derived from an EMBL/GenBank/DDBJ whole genome shotgun (WGS) entry which is preliminary data.</text>
</comment>
<evidence type="ECO:0000256" key="3">
    <source>
        <dbReference type="PROSITE-ProRule" id="PRU00221"/>
    </source>
</evidence>
<keyword evidence="1 3" id="KW-0853">WD repeat</keyword>
<dbReference type="OrthoDB" id="3238562at2759"/>
<dbReference type="PROSITE" id="PS50082">
    <property type="entry name" value="WD_REPEATS_2"/>
    <property type="match status" value="1"/>
</dbReference>
<dbReference type="SMART" id="SM00320">
    <property type="entry name" value="WD40"/>
    <property type="match status" value="4"/>
</dbReference>
<protein>
    <submittedName>
        <fullName evidence="4">WD40-repeat-containing domain protein</fullName>
    </submittedName>
</protein>
<name>A0A9P6L5A1_9AGAM</name>
<dbReference type="Gene3D" id="2.130.10.10">
    <property type="entry name" value="YVTN repeat-like/Quinoprotein amine dehydrogenase"/>
    <property type="match status" value="2"/>
</dbReference>
<evidence type="ECO:0000256" key="2">
    <source>
        <dbReference type="ARBA" id="ARBA00022737"/>
    </source>
</evidence>
<keyword evidence="2" id="KW-0677">Repeat</keyword>
<dbReference type="PANTHER" id="PTHR19857:SF8">
    <property type="entry name" value="ANGIO-ASSOCIATED MIGRATORY CELL PROTEIN"/>
    <property type="match status" value="1"/>
</dbReference>
<dbReference type="AlphaFoldDB" id="A0A9P6L5A1"/>
<evidence type="ECO:0000313" key="4">
    <source>
        <dbReference type="EMBL" id="KAF9783286.1"/>
    </source>
</evidence>
<dbReference type="InterPro" id="IPR001680">
    <property type="entry name" value="WD40_rpt"/>
</dbReference>
<dbReference type="InterPro" id="IPR051179">
    <property type="entry name" value="WD_repeat_multifunction"/>
</dbReference>
<gene>
    <name evidence="4" type="ORF">BJ322DRAFT_1110169</name>
</gene>
<dbReference type="EMBL" id="WIUZ02000010">
    <property type="protein sequence ID" value="KAF9783286.1"/>
    <property type="molecule type" value="Genomic_DNA"/>
</dbReference>
<keyword evidence="5" id="KW-1185">Reference proteome</keyword>
<evidence type="ECO:0000256" key="1">
    <source>
        <dbReference type="ARBA" id="ARBA00022574"/>
    </source>
</evidence>
<dbReference type="PROSITE" id="PS50294">
    <property type="entry name" value="WD_REPEATS_REGION"/>
    <property type="match status" value="1"/>
</dbReference>
<dbReference type="Pfam" id="PF00400">
    <property type="entry name" value="WD40"/>
    <property type="match status" value="1"/>
</dbReference>
<sequence>MPPEDRNPWELQTLSNRACVVATRLSSSQSMTAPRYTLKTRLPSGHNNSIIALQFSPDGKFLASGSGDGVLMVFSTSTWKPVKRYVDASSLTAVIWHPTFPKTLICGYRSGDIDDCNKVWTDKMGGSIHCIASDKTGTRVALSYGSDVAVVEQHTISVWTNANNLPEPPSLPGLDEELPEPTACSLHFIEGGRLLVVSYVDHGIVCWDVDSMEIKWQITPRTCNIASSAVSPDEKVVVVANLYDGLDWYRIPDRVFSRSFHLRISQNVPIPVLLVDEGKILLVGGTSGDAMIIDAYTAETIQTLDHNPDDYVQALAFCFVEETGTRQIATGTSQSIIQIWTLEAEKSTSPKRRQRVRTPSILAYFVIY</sequence>
<dbReference type="InterPro" id="IPR015943">
    <property type="entry name" value="WD40/YVTN_repeat-like_dom_sf"/>
</dbReference>
<organism evidence="4 5">
    <name type="scientific">Thelephora terrestris</name>
    <dbReference type="NCBI Taxonomy" id="56493"/>
    <lineage>
        <taxon>Eukaryota</taxon>
        <taxon>Fungi</taxon>
        <taxon>Dikarya</taxon>
        <taxon>Basidiomycota</taxon>
        <taxon>Agaricomycotina</taxon>
        <taxon>Agaricomycetes</taxon>
        <taxon>Thelephorales</taxon>
        <taxon>Thelephoraceae</taxon>
        <taxon>Thelephora</taxon>
    </lineage>
</organism>
<reference evidence="4" key="1">
    <citation type="journal article" date="2020" name="Nat. Commun.">
        <title>Large-scale genome sequencing of mycorrhizal fungi provides insights into the early evolution of symbiotic traits.</title>
        <authorList>
            <person name="Miyauchi S."/>
            <person name="Kiss E."/>
            <person name="Kuo A."/>
            <person name="Drula E."/>
            <person name="Kohler A."/>
            <person name="Sanchez-Garcia M."/>
            <person name="Morin E."/>
            <person name="Andreopoulos B."/>
            <person name="Barry K.W."/>
            <person name="Bonito G."/>
            <person name="Buee M."/>
            <person name="Carver A."/>
            <person name="Chen C."/>
            <person name="Cichocki N."/>
            <person name="Clum A."/>
            <person name="Culley D."/>
            <person name="Crous P.W."/>
            <person name="Fauchery L."/>
            <person name="Girlanda M."/>
            <person name="Hayes R.D."/>
            <person name="Keri Z."/>
            <person name="LaButti K."/>
            <person name="Lipzen A."/>
            <person name="Lombard V."/>
            <person name="Magnuson J."/>
            <person name="Maillard F."/>
            <person name="Murat C."/>
            <person name="Nolan M."/>
            <person name="Ohm R.A."/>
            <person name="Pangilinan J."/>
            <person name="Pereira M.F."/>
            <person name="Perotto S."/>
            <person name="Peter M."/>
            <person name="Pfister S."/>
            <person name="Riley R."/>
            <person name="Sitrit Y."/>
            <person name="Stielow J.B."/>
            <person name="Szollosi G."/>
            <person name="Zifcakova L."/>
            <person name="Stursova M."/>
            <person name="Spatafora J.W."/>
            <person name="Tedersoo L."/>
            <person name="Vaario L.M."/>
            <person name="Yamada A."/>
            <person name="Yan M."/>
            <person name="Wang P."/>
            <person name="Xu J."/>
            <person name="Bruns T."/>
            <person name="Baldrian P."/>
            <person name="Vilgalys R."/>
            <person name="Dunand C."/>
            <person name="Henrissat B."/>
            <person name="Grigoriev I.V."/>
            <person name="Hibbett D."/>
            <person name="Nagy L.G."/>
            <person name="Martin F.M."/>
        </authorList>
    </citation>
    <scope>NUCLEOTIDE SEQUENCE</scope>
    <source>
        <strain evidence="4">UH-Tt-Lm1</strain>
    </source>
</reference>
<feature type="repeat" description="WD" evidence="3">
    <location>
        <begin position="43"/>
        <end position="84"/>
    </location>
</feature>
<dbReference type="PANTHER" id="PTHR19857">
    <property type="entry name" value="MITOCHONDRIAL DIVISION PROTEIN 1-RELATED"/>
    <property type="match status" value="1"/>
</dbReference>